<keyword evidence="2" id="KW-0830">Ubiquinone</keyword>
<evidence type="ECO:0000313" key="2">
    <source>
        <dbReference type="EMBL" id="CAA9577554.1"/>
    </source>
</evidence>
<feature type="compositionally biased region" description="Basic residues" evidence="1">
    <location>
        <begin position="247"/>
        <end position="256"/>
    </location>
</feature>
<organism evidence="2">
    <name type="scientific">uncultured Thermomicrobiales bacterium</name>
    <dbReference type="NCBI Taxonomy" id="1645740"/>
    <lineage>
        <taxon>Bacteria</taxon>
        <taxon>Pseudomonadati</taxon>
        <taxon>Thermomicrobiota</taxon>
        <taxon>Thermomicrobia</taxon>
        <taxon>Thermomicrobiales</taxon>
        <taxon>environmental samples</taxon>
    </lineage>
</organism>
<sequence>GRVSAAERDRLPAPDWGAGDLLHPARLAGDRAPDRSRGRRRQLRAVPDHALRVRPRRPLRGRAGGAVPGEGRVALRARGELLPRRRRDRRPPDRADHPPLPDRDRLVLGHGQQADPRVLHRAAAPGDGDARGLHGPRPLHLLHLLGADADPDGAADRDLGQLESGLRRRQVLPLHALRLAADAGRDRRDLPELLHPDQRRRWRGHPDPQRARAPERDLRHHLPVLGLRRVLHRLRGQGPHVPVPHLAPRRPRRGSHRGLGDPGGGDAQDGRLRPAPLQPAPLRAGRPRLGAGDRRPLGDRHPLRRLRRPRPTRHEEADRLLVGQPHGLRHARHLHLQPPGDGGVDDGDARSRLQHRRPLPPRRRDLRAGPYPPDQRLRRPRHPDARLRRLLRALHVRQHRSARALRLRRRVARRPRHLELQPGRGRLHLRGGDLLRLVHDVDVPAGDLRPGPGRDPGPPRQRPHPRRARRTRRPRRRAWARARRRGRRARRTRGAPAGGRRLPGQHRPVLPGLARGAPAGRRVRRRHGAGRGSPPRRPRPRPGLARPHPQGGRDPLPAGGADHRHRRLPVPDLRHRGALLRAHPGDVPV</sequence>
<dbReference type="GO" id="GO:0016491">
    <property type="term" value="F:oxidoreductase activity"/>
    <property type="evidence" value="ECO:0007669"/>
    <property type="project" value="UniProtKB-KW"/>
</dbReference>
<feature type="compositionally biased region" description="Basic residues" evidence="1">
    <location>
        <begin position="521"/>
        <end position="540"/>
    </location>
</feature>
<feature type="compositionally biased region" description="Low complexity" evidence="1">
    <location>
        <begin position="509"/>
        <end position="520"/>
    </location>
</feature>
<feature type="compositionally biased region" description="Basic and acidic residues" evidence="1">
    <location>
        <begin position="291"/>
        <end position="301"/>
    </location>
</feature>
<feature type="region of interest" description="Disordered" evidence="1">
    <location>
        <begin position="332"/>
        <end position="384"/>
    </location>
</feature>
<accession>A0A6J4VJ89</accession>
<feature type="compositionally biased region" description="Basic residues" evidence="1">
    <location>
        <begin position="302"/>
        <end position="311"/>
    </location>
</feature>
<feature type="compositionally biased region" description="Low complexity" evidence="1">
    <location>
        <begin position="280"/>
        <end position="290"/>
    </location>
</feature>
<dbReference type="AlphaFoldDB" id="A0A6J4VJ89"/>
<reference evidence="2" key="1">
    <citation type="submission" date="2020-02" db="EMBL/GenBank/DDBJ databases">
        <authorList>
            <person name="Meier V. D."/>
        </authorList>
    </citation>
    <scope>NUCLEOTIDE SEQUENCE</scope>
    <source>
        <strain evidence="2">AVDCRST_MAG49</strain>
    </source>
</reference>
<proteinExistence type="predicted"/>
<protein>
    <submittedName>
        <fullName evidence="2">NADH-ubiquinone oxidoreductase chain M</fullName>
        <ecNumber evidence="2">1.6.5.3</ecNumber>
    </submittedName>
</protein>
<dbReference type="EC" id="1.6.5.3" evidence="2"/>
<feature type="compositionally biased region" description="Basic residues" evidence="1">
    <location>
        <begin position="461"/>
        <end position="493"/>
    </location>
</feature>
<feature type="non-terminal residue" evidence="2">
    <location>
        <position position="589"/>
    </location>
</feature>
<feature type="region of interest" description="Disordered" evidence="1">
    <location>
        <begin position="443"/>
        <end position="589"/>
    </location>
</feature>
<feature type="compositionally biased region" description="Basic residues" evidence="1">
    <location>
        <begin position="352"/>
        <end position="361"/>
    </location>
</feature>
<keyword evidence="2" id="KW-0560">Oxidoreductase</keyword>
<evidence type="ECO:0000256" key="1">
    <source>
        <dbReference type="SAM" id="MobiDB-lite"/>
    </source>
</evidence>
<feature type="compositionally biased region" description="Basic and acidic residues" evidence="1">
    <location>
        <begin position="90"/>
        <end position="107"/>
    </location>
</feature>
<dbReference type="EMBL" id="CADCWG010000312">
    <property type="protein sequence ID" value="CAA9577554.1"/>
    <property type="molecule type" value="Genomic_DNA"/>
</dbReference>
<feature type="compositionally biased region" description="Basic and acidic residues" evidence="1">
    <location>
        <begin position="1"/>
        <end position="12"/>
    </location>
</feature>
<feature type="non-terminal residue" evidence="2">
    <location>
        <position position="1"/>
    </location>
</feature>
<feature type="region of interest" description="Disordered" evidence="1">
    <location>
        <begin position="197"/>
        <end position="219"/>
    </location>
</feature>
<feature type="region of interest" description="Disordered" evidence="1">
    <location>
        <begin position="1"/>
        <end position="107"/>
    </location>
</feature>
<name>A0A6J4VJ89_9BACT</name>
<gene>
    <name evidence="2" type="ORF">AVDCRST_MAG49-4333</name>
</gene>
<feature type="region of interest" description="Disordered" evidence="1">
    <location>
        <begin position="235"/>
        <end position="318"/>
    </location>
</feature>